<dbReference type="GeneID" id="63686041"/>
<evidence type="ECO:0000313" key="3">
    <source>
        <dbReference type="Proteomes" id="UP000030653"/>
    </source>
</evidence>
<protein>
    <submittedName>
        <fullName evidence="2">Uncharacterized protein</fullName>
    </submittedName>
</protein>
<accession>M5G9F8</accession>
<name>M5G9F8_DACPD</name>
<dbReference type="AlphaFoldDB" id="M5G9F8"/>
<proteinExistence type="predicted"/>
<evidence type="ECO:0000313" key="2">
    <source>
        <dbReference type="EMBL" id="EJU05429.1"/>
    </source>
</evidence>
<dbReference type="Proteomes" id="UP000030653">
    <property type="component" value="Unassembled WGS sequence"/>
</dbReference>
<organism evidence="2 3">
    <name type="scientific">Dacryopinax primogenitus (strain DJM 731)</name>
    <name type="common">Brown rot fungus</name>
    <dbReference type="NCBI Taxonomy" id="1858805"/>
    <lineage>
        <taxon>Eukaryota</taxon>
        <taxon>Fungi</taxon>
        <taxon>Dikarya</taxon>
        <taxon>Basidiomycota</taxon>
        <taxon>Agaricomycotina</taxon>
        <taxon>Dacrymycetes</taxon>
        <taxon>Dacrymycetales</taxon>
        <taxon>Dacrymycetaceae</taxon>
        <taxon>Dacryopinax</taxon>
    </lineage>
</organism>
<sequence length="309" mass="35766">MSPAIDFFPSTEHTNDKDASYQGDSKLQDLKRHVEVLESAPHCSSSKRLHLNVGFVPWEDLGEEELHACNYLIAKVCKMMYSLVRYEHGTTMPCKGITPLSGNTNLLVPDFHCDINDPTNKLIQTRAARMGLEAESGNSAGNVPKELRDKWLTLPMLQELGHASWPNMKQIYKAHLDHAIFKSQFVHEHWVGKEWSCNEDGMKSQTWQDWLYAMGMLLVFERDDPDLDVWEVCQPVWLNKALWHFFQGAIADYARESAAWGRGKSKVHEAKRIDCRCTFFLKPSWTPYNCMIHELWKGEELLKQLDWIR</sequence>
<reference evidence="2 3" key="1">
    <citation type="journal article" date="2012" name="Science">
        <title>The Paleozoic origin of enzymatic lignin decomposition reconstructed from 31 fungal genomes.</title>
        <authorList>
            <person name="Floudas D."/>
            <person name="Binder M."/>
            <person name="Riley R."/>
            <person name="Barry K."/>
            <person name="Blanchette R.A."/>
            <person name="Henrissat B."/>
            <person name="Martinez A.T."/>
            <person name="Otillar R."/>
            <person name="Spatafora J.W."/>
            <person name="Yadav J.S."/>
            <person name="Aerts A."/>
            <person name="Benoit I."/>
            <person name="Boyd A."/>
            <person name="Carlson A."/>
            <person name="Copeland A."/>
            <person name="Coutinho P.M."/>
            <person name="de Vries R.P."/>
            <person name="Ferreira P."/>
            <person name="Findley K."/>
            <person name="Foster B."/>
            <person name="Gaskell J."/>
            <person name="Glotzer D."/>
            <person name="Gorecki P."/>
            <person name="Heitman J."/>
            <person name="Hesse C."/>
            <person name="Hori C."/>
            <person name="Igarashi K."/>
            <person name="Jurgens J.A."/>
            <person name="Kallen N."/>
            <person name="Kersten P."/>
            <person name="Kohler A."/>
            <person name="Kuees U."/>
            <person name="Kumar T.K.A."/>
            <person name="Kuo A."/>
            <person name="LaButti K."/>
            <person name="Larrondo L.F."/>
            <person name="Lindquist E."/>
            <person name="Ling A."/>
            <person name="Lombard V."/>
            <person name="Lucas S."/>
            <person name="Lundell T."/>
            <person name="Martin R."/>
            <person name="McLaughlin D.J."/>
            <person name="Morgenstern I."/>
            <person name="Morin E."/>
            <person name="Murat C."/>
            <person name="Nagy L.G."/>
            <person name="Nolan M."/>
            <person name="Ohm R.A."/>
            <person name="Patyshakuliyeva A."/>
            <person name="Rokas A."/>
            <person name="Ruiz-Duenas F.J."/>
            <person name="Sabat G."/>
            <person name="Salamov A."/>
            <person name="Samejima M."/>
            <person name="Schmutz J."/>
            <person name="Slot J.C."/>
            <person name="St John F."/>
            <person name="Stenlid J."/>
            <person name="Sun H."/>
            <person name="Sun S."/>
            <person name="Syed K."/>
            <person name="Tsang A."/>
            <person name="Wiebenga A."/>
            <person name="Young D."/>
            <person name="Pisabarro A."/>
            <person name="Eastwood D.C."/>
            <person name="Martin F."/>
            <person name="Cullen D."/>
            <person name="Grigoriev I.V."/>
            <person name="Hibbett D.S."/>
        </authorList>
    </citation>
    <scope>NUCLEOTIDE SEQUENCE [LARGE SCALE GENOMIC DNA]</scope>
    <source>
        <strain evidence="2 3">DJM-731 SS1</strain>
    </source>
</reference>
<feature type="region of interest" description="Disordered" evidence="1">
    <location>
        <begin position="1"/>
        <end position="22"/>
    </location>
</feature>
<gene>
    <name evidence="2" type="ORF">DACRYDRAFT_13449</name>
</gene>
<dbReference type="OrthoDB" id="3045711at2759"/>
<keyword evidence="3" id="KW-1185">Reference proteome</keyword>
<dbReference type="RefSeq" id="XP_040632323.1">
    <property type="nucleotide sequence ID" value="XM_040770979.1"/>
</dbReference>
<dbReference type="EMBL" id="JH795856">
    <property type="protein sequence ID" value="EJU05429.1"/>
    <property type="molecule type" value="Genomic_DNA"/>
</dbReference>
<evidence type="ECO:0000256" key="1">
    <source>
        <dbReference type="SAM" id="MobiDB-lite"/>
    </source>
</evidence>
<dbReference type="HOGENOM" id="CLU_900226_0_0_1"/>